<name>A0ABR4AI80_9LECA</name>
<feature type="region of interest" description="Disordered" evidence="1">
    <location>
        <begin position="1"/>
        <end position="38"/>
    </location>
</feature>
<dbReference type="PANTHER" id="PTHR38113">
    <property type="match status" value="1"/>
</dbReference>
<protein>
    <recommendedName>
        <fullName evidence="2">DUF2293 domain-containing protein</fullName>
    </recommendedName>
</protein>
<sequence length="247" mass="27948">MARVTQQKPARRNAAAGSTRGAQTAKNRRTQKVVLESDSQGNKLRSVISFRAEPPPGYTFITAGNPQLTNALKDFARKDNRKIHQVSTTPHASRHELSREVHRVGYHFPTDIVAKVCARYGIRLTRGGRVINENNSNCQIVMRVYQKGQLVLDEKVQDQVTINTDAKETIKDLFPKIPDNDLYQIIKTAFQLGDGKVGTADEIPLVRRAQLSVVAHIRHTYTSYDRLLRRLPYNEARHQVEENPGRS</sequence>
<evidence type="ECO:0000259" key="2">
    <source>
        <dbReference type="Pfam" id="PF10056"/>
    </source>
</evidence>
<comment type="caution">
    <text evidence="3">The sequence shown here is derived from an EMBL/GenBank/DDBJ whole genome shotgun (WGS) entry which is preliminary data.</text>
</comment>
<evidence type="ECO:0000313" key="4">
    <source>
        <dbReference type="Proteomes" id="UP001590951"/>
    </source>
</evidence>
<dbReference type="Proteomes" id="UP001590951">
    <property type="component" value="Unassembled WGS sequence"/>
</dbReference>
<proteinExistence type="predicted"/>
<feature type="domain" description="DUF2293" evidence="2">
    <location>
        <begin position="170"/>
        <end position="242"/>
    </location>
</feature>
<organism evidence="3 4">
    <name type="scientific">Lepraria finkii</name>
    <dbReference type="NCBI Taxonomy" id="1340010"/>
    <lineage>
        <taxon>Eukaryota</taxon>
        <taxon>Fungi</taxon>
        <taxon>Dikarya</taxon>
        <taxon>Ascomycota</taxon>
        <taxon>Pezizomycotina</taxon>
        <taxon>Lecanoromycetes</taxon>
        <taxon>OSLEUM clade</taxon>
        <taxon>Lecanoromycetidae</taxon>
        <taxon>Lecanorales</taxon>
        <taxon>Lecanorineae</taxon>
        <taxon>Stereocaulaceae</taxon>
        <taxon>Lepraria</taxon>
    </lineage>
</organism>
<dbReference type="InterPro" id="IPR018744">
    <property type="entry name" value="DUF2293"/>
</dbReference>
<dbReference type="PANTHER" id="PTHR38113:SF1">
    <property type="entry name" value="DUF2293 DOMAIN-CONTAINING PROTEIN"/>
    <property type="match status" value="1"/>
</dbReference>
<dbReference type="EMBL" id="JBHFEH010000199">
    <property type="protein sequence ID" value="KAL2044556.1"/>
    <property type="molecule type" value="Genomic_DNA"/>
</dbReference>
<dbReference type="Pfam" id="PF10056">
    <property type="entry name" value="DUF2293"/>
    <property type="match status" value="1"/>
</dbReference>
<evidence type="ECO:0000313" key="3">
    <source>
        <dbReference type="EMBL" id="KAL2044556.1"/>
    </source>
</evidence>
<evidence type="ECO:0000256" key="1">
    <source>
        <dbReference type="SAM" id="MobiDB-lite"/>
    </source>
</evidence>
<gene>
    <name evidence="3" type="ORF">ABVK25_012384</name>
</gene>
<reference evidence="3 4" key="1">
    <citation type="submission" date="2024-09" db="EMBL/GenBank/DDBJ databases">
        <title>Rethinking Asexuality: The Enigmatic Case of Functional Sexual Genes in Lepraria (Stereocaulaceae).</title>
        <authorList>
            <person name="Doellman M."/>
            <person name="Sun Y."/>
            <person name="Barcenas-Pena A."/>
            <person name="Lumbsch H.T."/>
            <person name="Grewe F."/>
        </authorList>
    </citation>
    <scope>NUCLEOTIDE SEQUENCE [LARGE SCALE GENOMIC DNA]</scope>
    <source>
        <strain evidence="3 4">Grewe 0041</strain>
    </source>
</reference>
<accession>A0ABR4AI80</accession>
<keyword evidence="4" id="KW-1185">Reference proteome</keyword>